<evidence type="ECO:0000313" key="2">
    <source>
        <dbReference type="EMBL" id="KAF2246475.1"/>
    </source>
</evidence>
<protein>
    <submittedName>
        <fullName evidence="2">Uncharacterized protein</fullName>
    </submittedName>
</protein>
<dbReference type="Proteomes" id="UP000800094">
    <property type="component" value="Unassembled WGS sequence"/>
</dbReference>
<gene>
    <name evidence="2" type="ORF">BU26DRAFT_507071</name>
</gene>
<evidence type="ECO:0000256" key="1">
    <source>
        <dbReference type="SAM" id="MobiDB-lite"/>
    </source>
</evidence>
<dbReference type="GeneID" id="54580302"/>
<evidence type="ECO:0000313" key="3">
    <source>
        <dbReference type="Proteomes" id="UP000800094"/>
    </source>
</evidence>
<accession>A0A6A6I7F7</accession>
<reference evidence="2" key="1">
    <citation type="journal article" date="2020" name="Stud. Mycol.">
        <title>101 Dothideomycetes genomes: a test case for predicting lifestyles and emergence of pathogens.</title>
        <authorList>
            <person name="Haridas S."/>
            <person name="Albert R."/>
            <person name="Binder M."/>
            <person name="Bloem J."/>
            <person name="Labutti K."/>
            <person name="Salamov A."/>
            <person name="Andreopoulos B."/>
            <person name="Baker S."/>
            <person name="Barry K."/>
            <person name="Bills G."/>
            <person name="Bluhm B."/>
            <person name="Cannon C."/>
            <person name="Castanera R."/>
            <person name="Culley D."/>
            <person name="Daum C."/>
            <person name="Ezra D."/>
            <person name="Gonzalez J."/>
            <person name="Henrissat B."/>
            <person name="Kuo A."/>
            <person name="Liang C."/>
            <person name="Lipzen A."/>
            <person name="Lutzoni F."/>
            <person name="Magnuson J."/>
            <person name="Mondo S."/>
            <person name="Nolan M."/>
            <person name="Ohm R."/>
            <person name="Pangilinan J."/>
            <person name="Park H.-J."/>
            <person name="Ramirez L."/>
            <person name="Alfaro M."/>
            <person name="Sun H."/>
            <person name="Tritt A."/>
            <person name="Yoshinaga Y."/>
            <person name="Zwiers L.-H."/>
            <person name="Turgeon B."/>
            <person name="Goodwin S."/>
            <person name="Spatafora J."/>
            <person name="Crous P."/>
            <person name="Grigoriev I."/>
        </authorList>
    </citation>
    <scope>NUCLEOTIDE SEQUENCE</scope>
    <source>
        <strain evidence="2">CBS 122368</strain>
    </source>
</reference>
<dbReference type="AlphaFoldDB" id="A0A6A6I7F7"/>
<feature type="region of interest" description="Disordered" evidence="1">
    <location>
        <begin position="306"/>
        <end position="391"/>
    </location>
</feature>
<dbReference type="EMBL" id="ML987198">
    <property type="protein sequence ID" value="KAF2246475.1"/>
    <property type="molecule type" value="Genomic_DNA"/>
</dbReference>
<organism evidence="2 3">
    <name type="scientific">Trematosphaeria pertusa</name>
    <dbReference type="NCBI Taxonomy" id="390896"/>
    <lineage>
        <taxon>Eukaryota</taxon>
        <taxon>Fungi</taxon>
        <taxon>Dikarya</taxon>
        <taxon>Ascomycota</taxon>
        <taxon>Pezizomycotina</taxon>
        <taxon>Dothideomycetes</taxon>
        <taxon>Pleosporomycetidae</taxon>
        <taxon>Pleosporales</taxon>
        <taxon>Massarineae</taxon>
        <taxon>Trematosphaeriaceae</taxon>
        <taxon>Trematosphaeria</taxon>
    </lineage>
</organism>
<name>A0A6A6I7F7_9PLEO</name>
<feature type="compositionally biased region" description="Basic and acidic residues" evidence="1">
    <location>
        <begin position="326"/>
        <end position="341"/>
    </location>
</feature>
<dbReference type="RefSeq" id="XP_033681479.1">
    <property type="nucleotide sequence ID" value="XM_033826972.1"/>
</dbReference>
<proteinExistence type="predicted"/>
<feature type="compositionally biased region" description="Polar residues" evidence="1">
    <location>
        <begin position="314"/>
        <end position="325"/>
    </location>
</feature>
<keyword evidence="3" id="KW-1185">Reference proteome</keyword>
<sequence length="391" mass="43595">MPDDSASVPRLPEYYLNAHDTLCAGMPAIVRRDNFLYTTAKAPTITKHFAGKLGKWPSFKSEVLRFYLEEQMQRAFADCASMPVSMNPRIEDVNPYAMTKELLQCGAEISLSGRFFQNALDHVIHAIETIVAGQKGPVQADRQRKRGLEPDTVLNINSDEHEVRMIGELKFCVTVNLEKAIDLCDRGANQSFHAILGQVVAYMIAYGVKYAFLSNYEQTVFLKLETVTKQNGTSAPAIYYSDIIQFGEKLNVKAKTACVDKKEDWQIPESVQELARKGKWIREEMATPKHLITPLPRLDINRYFNLPASPSPPARQQRQGTTMHSVQKDAGRRSRQPDRPASRQLASTGSLPAPGSSSAATVQQASSPGRPVATRTRAAIARDEEQTRKNT</sequence>
<dbReference type="OrthoDB" id="3796275at2759"/>
<feature type="compositionally biased region" description="Basic and acidic residues" evidence="1">
    <location>
        <begin position="380"/>
        <end position="391"/>
    </location>
</feature>
<feature type="compositionally biased region" description="Low complexity" evidence="1">
    <location>
        <begin position="346"/>
        <end position="367"/>
    </location>
</feature>